<evidence type="ECO:0000313" key="2">
    <source>
        <dbReference type="EMBL" id="ADN74690.1"/>
    </source>
</evidence>
<proteinExistence type="predicted"/>
<dbReference type="KEGG" id="fbl:Fbal_0476"/>
<sequence length="266" mass="29163">MSPLPRALSPCESRISGGEVQTKTPAWETPAFCFRRMMKDQKPHLQGGKGWVGGKPLAHRLGLVITFSQWFGRGPTGLAYGGYRVFRGTFSVGGCPVCRPAIQTKTPAWETPAFCFRRMMKDQKPHLQGGKGWVGGKPLAHRLGLVTTFSQWFGRGPTGLAYGGHRVFRGTFSVGDCRRSRPATQTKTPAWETPAFCFRRMMKDQKPHLQGGKGWVGGKPLAHRLGLVTTFSQWFGRGPTGLAYGGHRVFRRTFGAGSCPGVLIVA</sequence>
<keyword evidence="3" id="KW-1185">Reference proteome</keyword>
<accession>E1SP41</accession>
<dbReference type="EMBL" id="CP002209">
    <property type="protein sequence ID" value="ADN74690.1"/>
    <property type="molecule type" value="Genomic_DNA"/>
</dbReference>
<protein>
    <submittedName>
        <fullName evidence="2">Uncharacterized protein</fullName>
    </submittedName>
</protein>
<dbReference type="HOGENOM" id="CLU_1044882_0_0_6"/>
<reference evidence="2 3" key="1">
    <citation type="journal article" date="2010" name="Stand. Genomic Sci.">
        <title>Complete genome sequence of Ferrimonas balearica type strain (PAT).</title>
        <authorList>
            <person name="Nolan M."/>
            <person name="Sikorski J."/>
            <person name="Davenport K."/>
            <person name="Lucas S."/>
            <person name="Glavina Del Rio T."/>
            <person name="Tice H."/>
            <person name="Cheng J."/>
            <person name="Goodwin L."/>
            <person name="Pitluck S."/>
            <person name="Liolios K."/>
            <person name="Ivanova N."/>
            <person name="Mavromatis K."/>
            <person name="Ovchinnikova G."/>
            <person name="Pati A."/>
            <person name="Chen A."/>
            <person name="Palaniappan K."/>
            <person name="Land M."/>
            <person name="Hauser L."/>
            <person name="Chang Y."/>
            <person name="Jeffries C."/>
            <person name="Tapia R."/>
            <person name="Brettin T."/>
            <person name="Detter J."/>
            <person name="Han C."/>
            <person name="Yasawong M."/>
            <person name="Rohde M."/>
            <person name="Tindall B."/>
            <person name="Goker M."/>
            <person name="Woyke T."/>
            <person name="Bristow J."/>
            <person name="Eisen J."/>
            <person name="Markowitz V."/>
            <person name="Hugenholtz P."/>
            <person name="Kyrpides N."/>
            <person name="Klenk H."/>
            <person name="Lapidus A."/>
        </authorList>
    </citation>
    <scope>NUCLEOTIDE SEQUENCE [LARGE SCALE GENOMIC DNA]</scope>
    <source>
        <strain evidence="3">DSM 9799 / CCM 4581 / KCTC 23876 / PAT</strain>
    </source>
</reference>
<evidence type="ECO:0000256" key="1">
    <source>
        <dbReference type="SAM" id="MobiDB-lite"/>
    </source>
</evidence>
<name>E1SP41_FERBD</name>
<evidence type="ECO:0000313" key="3">
    <source>
        <dbReference type="Proteomes" id="UP000006683"/>
    </source>
</evidence>
<dbReference type="Proteomes" id="UP000006683">
    <property type="component" value="Chromosome"/>
</dbReference>
<feature type="region of interest" description="Disordered" evidence="1">
    <location>
        <begin position="1"/>
        <end position="22"/>
    </location>
</feature>
<gene>
    <name evidence="2" type="ordered locus">Fbal_0476</name>
</gene>
<dbReference type="AlphaFoldDB" id="E1SP41"/>
<organism evidence="2 3">
    <name type="scientific">Ferrimonas balearica (strain DSM 9799 / CCM 4581 / KCTC 23876 / PAT)</name>
    <dbReference type="NCBI Taxonomy" id="550540"/>
    <lineage>
        <taxon>Bacteria</taxon>
        <taxon>Pseudomonadati</taxon>
        <taxon>Pseudomonadota</taxon>
        <taxon>Gammaproteobacteria</taxon>
        <taxon>Alteromonadales</taxon>
        <taxon>Ferrimonadaceae</taxon>
        <taxon>Ferrimonas</taxon>
    </lineage>
</organism>